<name>A0A170UCK6_TRIIF</name>
<dbReference type="AlphaFoldDB" id="A0A170UCK6"/>
<accession>A0A170UCK6</accession>
<organism evidence="1">
    <name type="scientific">Triatoma infestans</name>
    <name type="common">Assassin bug</name>
    <dbReference type="NCBI Taxonomy" id="30076"/>
    <lineage>
        <taxon>Eukaryota</taxon>
        <taxon>Metazoa</taxon>
        <taxon>Ecdysozoa</taxon>
        <taxon>Arthropoda</taxon>
        <taxon>Hexapoda</taxon>
        <taxon>Insecta</taxon>
        <taxon>Pterygota</taxon>
        <taxon>Neoptera</taxon>
        <taxon>Paraneoptera</taxon>
        <taxon>Hemiptera</taxon>
        <taxon>Heteroptera</taxon>
        <taxon>Panheteroptera</taxon>
        <taxon>Cimicomorpha</taxon>
        <taxon>Reduviidae</taxon>
        <taxon>Triatominae</taxon>
        <taxon>Triatoma</taxon>
    </lineage>
</organism>
<feature type="non-terminal residue" evidence="1">
    <location>
        <position position="1"/>
    </location>
</feature>
<proteinExistence type="predicted"/>
<evidence type="ECO:0000313" key="1">
    <source>
        <dbReference type="EMBL" id="JAR95772.1"/>
    </source>
</evidence>
<reference evidence="1" key="2">
    <citation type="journal article" date="2017" name="J. Med. Entomol.">
        <title>Transcriptome Analysis of the Triatoma infestans (Hemiptera: Reduviidae) Integument.</title>
        <authorList>
            <person name="Calderon-Fernandez G.M."/>
            <person name="Moriconi D.E."/>
            <person name="Dulbecco A.B."/>
            <person name="Juarez M.P."/>
        </authorList>
    </citation>
    <scope>NUCLEOTIDE SEQUENCE</scope>
    <source>
        <strain evidence="1">Int1</strain>
        <tissue evidence="1">Integument</tissue>
    </source>
</reference>
<sequence>FEQIPVAIFDDIGNGAVYDNYGKIRLNYDQGEGVLYDTPSRLPFYWKWNKSQFLIQRRGELRFVEEDEPDFVVEDEEEAGESQEKNT</sequence>
<reference evidence="1" key="1">
    <citation type="submission" date="2016-04" db="EMBL/GenBank/DDBJ databases">
        <authorList>
            <person name="Calderon-Fernandez G.M.Sr."/>
        </authorList>
    </citation>
    <scope>NUCLEOTIDE SEQUENCE</scope>
    <source>
        <strain evidence="1">Int1</strain>
        <tissue evidence="1">Integument</tissue>
    </source>
</reference>
<dbReference type="EMBL" id="GEMB01007667">
    <property type="protein sequence ID" value="JAR95772.1"/>
    <property type="molecule type" value="Transcribed_RNA"/>
</dbReference>
<protein>
    <submittedName>
        <fullName evidence="1">Uncharacterized protein</fullName>
    </submittedName>
</protein>